<dbReference type="GO" id="GO:0030659">
    <property type="term" value="C:cytoplasmic vesicle membrane"/>
    <property type="evidence" value="ECO:0007669"/>
    <property type="project" value="TreeGrafter"/>
</dbReference>
<feature type="region of interest" description="Disordered" evidence="1">
    <location>
        <begin position="106"/>
        <end position="126"/>
    </location>
</feature>
<sequence>ASLWPSVVRELQNGVKLRKATERPQHHLPPAERIRSPYELLLDDIQCKRFTLRKVIIEQKHRTPKADVAVPKPHLKPVLERKLKEHVPQESSWQGQLMVEIKHTQKLQSSAARKNGSRPKGTCYEV</sequence>
<reference evidence="2" key="1">
    <citation type="submission" date="2019-09" db="EMBL/GenBank/DDBJ databases">
        <title>Bird 10,000 Genomes (B10K) Project - Family phase.</title>
        <authorList>
            <person name="Zhang G."/>
        </authorList>
    </citation>
    <scope>NUCLEOTIDE SEQUENCE</scope>
    <source>
        <strain evidence="2">B10K-DU-025-06</strain>
        <tissue evidence="2">Mixed tissue sample</tissue>
    </source>
</reference>
<dbReference type="InterPro" id="IPR029901">
    <property type="entry name" value="Spire"/>
</dbReference>
<feature type="non-terminal residue" evidence="2">
    <location>
        <position position="1"/>
    </location>
</feature>
<proteinExistence type="predicted"/>
<dbReference type="AlphaFoldDB" id="A0A851Y7M1"/>
<dbReference type="GO" id="GO:0045010">
    <property type="term" value="P:actin nucleation"/>
    <property type="evidence" value="ECO:0007669"/>
    <property type="project" value="InterPro"/>
</dbReference>
<evidence type="ECO:0000313" key="3">
    <source>
        <dbReference type="Proteomes" id="UP000637704"/>
    </source>
</evidence>
<dbReference type="GO" id="GO:0051295">
    <property type="term" value="P:establishment of meiotic spindle localization"/>
    <property type="evidence" value="ECO:0007669"/>
    <property type="project" value="TreeGrafter"/>
</dbReference>
<dbReference type="GO" id="GO:0051639">
    <property type="term" value="P:actin filament network formation"/>
    <property type="evidence" value="ECO:0007669"/>
    <property type="project" value="TreeGrafter"/>
</dbReference>
<evidence type="ECO:0000313" key="2">
    <source>
        <dbReference type="EMBL" id="NXD73313.1"/>
    </source>
</evidence>
<dbReference type="GO" id="GO:0005938">
    <property type="term" value="C:cell cortex"/>
    <property type="evidence" value="ECO:0007669"/>
    <property type="project" value="TreeGrafter"/>
</dbReference>
<dbReference type="GO" id="GO:0048193">
    <property type="term" value="P:Golgi vesicle transport"/>
    <property type="evidence" value="ECO:0007669"/>
    <property type="project" value="TreeGrafter"/>
</dbReference>
<dbReference type="Proteomes" id="UP000637704">
    <property type="component" value="Unassembled WGS sequence"/>
</dbReference>
<dbReference type="GO" id="GO:0036089">
    <property type="term" value="P:cleavage furrow formation"/>
    <property type="evidence" value="ECO:0007669"/>
    <property type="project" value="TreeGrafter"/>
</dbReference>
<protein>
    <submittedName>
        <fullName evidence="2">SPIR1 protein</fullName>
    </submittedName>
</protein>
<comment type="caution">
    <text evidence="2">The sequence shown here is derived from an EMBL/GenBank/DDBJ whole genome shotgun (WGS) entry which is preliminary data.</text>
</comment>
<dbReference type="PANTHER" id="PTHR21345:SF9">
    <property type="entry name" value="KIND DOMAIN-CONTAINING PROTEIN"/>
    <property type="match status" value="1"/>
</dbReference>
<feature type="non-terminal residue" evidence="2">
    <location>
        <position position="126"/>
    </location>
</feature>
<evidence type="ECO:0000256" key="1">
    <source>
        <dbReference type="SAM" id="MobiDB-lite"/>
    </source>
</evidence>
<gene>
    <name evidence="2" type="primary">Spire1_2</name>
    <name evidence="2" type="ORF">EOLROS_R14940</name>
</gene>
<dbReference type="PANTHER" id="PTHR21345">
    <property type="entry name" value="SPIRE"/>
    <property type="match status" value="1"/>
</dbReference>
<organism evidence="2 3">
    <name type="scientific">Eolophus roseicapilla</name>
    <name type="common">Galah cockatoo</name>
    <name type="synonym">Cacatua roseicapilla</name>
    <dbReference type="NCBI Taxonomy" id="176039"/>
    <lineage>
        <taxon>Eukaryota</taxon>
        <taxon>Metazoa</taxon>
        <taxon>Chordata</taxon>
        <taxon>Craniata</taxon>
        <taxon>Vertebrata</taxon>
        <taxon>Euteleostomi</taxon>
        <taxon>Archelosauria</taxon>
        <taxon>Archosauria</taxon>
        <taxon>Dinosauria</taxon>
        <taxon>Saurischia</taxon>
        <taxon>Theropoda</taxon>
        <taxon>Coelurosauria</taxon>
        <taxon>Aves</taxon>
        <taxon>Neognathae</taxon>
        <taxon>Neoaves</taxon>
        <taxon>Telluraves</taxon>
        <taxon>Australaves</taxon>
        <taxon>Psittaciformes</taxon>
        <taxon>Cacatuidae</taxon>
        <taxon>Eolophus</taxon>
    </lineage>
</organism>
<dbReference type="GO" id="GO:0003779">
    <property type="term" value="F:actin binding"/>
    <property type="evidence" value="ECO:0007669"/>
    <property type="project" value="InterPro"/>
</dbReference>
<name>A0A851Y7M1_EOLRO</name>
<dbReference type="GO" id="GO:0030041">
    <property type="term" value="P:actin filament polymerization"/>
    <property type="evidence" value="ECO:0007669"/>
    <property type="project" value="TreeGrafter"/>
</dbReference>
<dbReference type="GO" id="GO:0040038">
    <property type="term" value="P:polar body extrusion after meiotic divisions"/>
    <property type="evidence" value="ECO:0007669"/>
    <property type="project" value="TreeGrafter"/>
</dbReference>
<dbReference type="EMBL" id="WBNI01002670">
    <property type="protein sequence ID" value="NXD73313.1"/>
    <property type="molecule type" value="Genomic_DNA"/>
</dbReference>
<keyword evidence="3" id="KW-1185">Reference proteome</keyword>
<accession>A0A851Y7M1</accession>
<dbReference type="GO" id="GO:0008017">
    <property type="term" value="F:microtubule binding"/>
    <property type="evidence" value="ECO:0007669"/>
    <property type="project" value="TreeGrafter"/>
</dbReference>